<comment type="caution">
    <text evidence="2">The sequence shown here is derived from an EMBL/GenBank/DDBJ whole genome shotgun (WGS) entry which is preliminary data.</text>
</comment>
<dbReference type="Proteomes" id="UP000241421">
    <property type="component" value="Unassembled WGS sequence"/>
</dbReference>
<feature type="domain" description="VWFA" evidence="1">
    <location>
        <begin position="5"/>
        <end position="183"/>
    </location>
</feature>
<dbReference type="Gene3D" id="3.40.50.410">
    <property type="entry name" value="von Willebrand factor, type A domain"/>
    <property type="match status" value="1"/>
</dbReference>
<dbReference type="SUPFAM" id="SSF53300">
    <property type="entry name" value="vWA-like"/>
    <property type="match status" value="1"/>
</dbReference>
<dbReference type="SMART" id="SM00327">
    <property type="entry name" value="VWA"/>
    <property type="match status" value="1"/>
</dbReference>
<dbReference type="Pfam" id="PF15616">
    <property type="entry name" value="TerY_C"/>
    <property type="match status" value="1"/>
</dbReference>
<dbReference type="Pfam" id="PF00092">
    <property type="entry name" value="VWA"/>
    <property type="match status" value="1"/>
</dbReference>
<dbReference type="RefSeq" id="WP_106756360.1">
    <property type="nucleotide sequence ID" value="NZ_PXWF02000063.1"/>
</dbReference>
<evidence type="ECO:0000313" key="2">
    <source>
        <dbReference type="EMBL" id="PWF54898.1"/>
    </source>
</evidence>
<protein>
    <submittedName>
        <fullName evidence="2">VWA domain-containing protein</fullName>
    </submittedName>
</protein>
<dbReference type="AlphaFoldDB" id="A0A2U2I504"/>
<reference evidence="2 3" key="1">
    <citation type="submission" date="2018-04" db="EMBL/GenBank/DDBJ databases">
        <title>Massilia violaceinigra sp. nov., a novel purple-pigmented bacterium isolated from Tianshan glacier, Xinjiang, China.</title>
        <authorList>
            <person name="Wang H."/>
        </authorList>
    </citation>
    <scope>NUCLEOTIDE SEQUENCE [LARGE SCALE GENOMIC DNA]</scope>
    <source>
        <strain evidence="2 3">B448-2</strain>
    </source>
</reference>
<sequence length="350" mass="38206">MRRLPIYMMLDVSESMAGDNLRQLQQGLDQLVSSLRTDPHALETVFLSTIVFAGKARTLSPLTELAAYYPPRLPVGSGTSLGAALTHLMDEIERSVVKTTSEQKGDWRPVVYLMTDGKPTDDIEPALKRWNADFSKRVTLVAIGVGKYAALETLTRLTENVILLDAANDEDFKRFVDWVSKSVVAQSRSVAMAPVAGVNLAKLDESILKRINEMETAINVDEDLVVLTGKCTNNKLPYLMKYEKMAPLVNRPGIQLNVAVYNLSGVYALEGDYYALSDERAMIRTVHTDSLIGSPGCPHCGNPIGFAMCNCGQVMCIRGEGPATCPTCAKECNFVSGGDDDGFDVARSRG</sequence>
<dbReference type="InterPro" id="IPR028274">
    <property type="entry name" value="TerY-C"/>
</dbReference>
<name>A0A2U2I504_9BURK</name>
<dbReference type="OrthoDB" id="9806395at2"/>
<dbReference type="PROSITE" id="PS50234">
    <property type="entry name" value="VWFA"/>
    <property type="match status" value="1"/>
</dbReference>
<dbReference type="EMBL" id="PXWF02000063">
    <property type="protein sequence ID" value="PWF54898.1"/>
    <property type="molecule type" value="Genomic_DNA"/>
</dbReference>
<organism evidence="2 3">
    <name type="scientific">Massilia glaciei</name>
    <dbReference type="NCBI Taxonomy" id="1524097"/>
    <lineage>
        <taxon>Bacteria</taxon>
        <taxon>Pseudomonadati</taxon>
        <taxon>Pseudomonadota</taxon>
        <taxon>Betaproteobacteria</taxon>
        <taxon>Burkholderiales</taxon>
        <taxon>Oxalobacteraceae</taxon>
        <taxon>Telluria group</taxon>
        <taxon>Massilia</taxon>
    </lineage>
</organism>
<proteinExistence type="predicted"/>
<evidence type="ECO:0000259" key="1">
    <source>
        <dbReference type="PROSITE" id="PS50234"/>
    </source>
</evidence>
<dbReference type="InterPro" id="IPR002035">
    <property type="entry name" value="VWF_A"/>
</dbReference>
<dbReference type="InterPro" id="IPR036465">
    <property type="entry name" value="vWFA_dom_sf"/>
</dbReference>
<gene>
    <name evidence="2" type="ORF">C7C56_004925</name>
</gene>
<evidence type="ECO:0000313" key="3">
    <source>
        <dbReference type="Proteomes" id="UP000241421"/>
    </source>
</evidence>
<keyword evidence="3" id="KW-1185">Reference proteome</keyword>
<accession>A0A2U2I504</accession>